<sequence>MVVQCGCQSTSAPRSLRSTLDTHLYHSLIHPLDLLQSYSSIQSGMPECPLCKIPSQDVPRHKKRFRVHVYSHTSGVPYERIIRTEPLAFLNFPHVENAQQCCYQHKDFSKIKTHFKDKHNYNSYVTALITLWPDPPPADVIEVDSARAYLDEYVWRPVCLQVLSGSALRYFEVVLPPAAAAPPGDLLDMYNDQHRSKLPFHATVNLAPTLNEVPPLQKDTGWHFFFADVITSPKEVKEYIQWIIPPPQHAPDGWETRLNSLNFNFLKLTCKDAQDSSMIVCSAVIDSPIRDETRHWRPLDDGSTLKKYAASLYHFLLDILHSLDDRERIDRLALTEQDLIHANALLNDLQHSKQPNVELIHELFIPLCYPPKLGPRSSGSKWNNPIEYLIALQALQEQDSKNNPLESVKAVAKQTIHIGTDTPFISIRYYQKYATSLVLSDTQPPTTLVSDDGINISYKSSTLSITHWRQGFSHALEQTEARLEALRCGLIVNLEMLKNYGDDWSDAQTPGDIAALTRHICMLAYFSPGGNNHLAEHQDHKLINVTQPRIVFRHIWLAIRRNKTKNKVLQLIISPFEARVVHHLYEEEVSLITKQFPWVQMGQRVTARTIGLWVKDFMKEYCCIKVGAREYRQPYVEICRVFVGSELDSFLDGDDVGDDDVGILQQSHSVSIAESHYAVEFWRVWGGMEGKTATLPIQFRQDLMRDVSYSIADVMETHGTLSEVAIITLVLEIIAQQHSQWTGEFKNDLRTMIIDILLDLGLADGRRSQQIYDIRPSYSRPSCSHFANQDIIMETSSGVHPPEQPSSTTTEQPLSNYLRPLEPYSSVVCPNISSPAQPSSIIPLPVSSVFSAKASPPFKPPSDDILLNLLKKQYPCIQYPTFKSPAQHMMAKMSVERKKNFVAIMPTGSGKSLSWMLPVSQKSKMPDHAC</sequence>
<accession>A0A0C9UFY0</accession>
<keyword evidence="2" id="KW-1185">Reference proteome</keyword>
<dbReference type="HOGENOM" id="CLU_314527_0_0_1"/>
<organism evidence="1 2">
    <name type="scientific">Sphaerobolus stellatus (strain SS14)</name>
    <dbReference type="NCBI Taxonomy" id="990650"/>
    <lineage>
        <taxon>Eukaryota</taxon>
        <taxon>Fungi</taxon>
        <taxon>Dikarya</taxon>
        <taxon>Basidiomycota</taxon>
        <taxon>Agaricomycotina</taxon>
        <taxon>Agaricomycetes</taxon>
        <taxon>Phallomycetidae</taxon>
        <taxon>Geastrales</taxon>
        <taxon>Sphaerobolaceae</taxon>
        <taxon>Sphaerobolus</taxon>
    </lineage>
</organism>
<dbReference type="AlphaFoldDB" id="A0A0C9UFY0"/>
<reference evidence="1 2" key="1">
    <citation type="submission" date="2014-06" db="EMBL/GenBank/DDBJ databases">
        <title>Evolutionary Origins and Diversification of the Mycorrhizal Mutualists.</title>
        <authorList>
            <consortium name="DOE Joint Genome Institute"/>
            <consortium name="Mycorrhizal Genomics Consortium"/>
            <person name="Kohler A."/>
            <person name="Kuo A."/>
            <person name="Nagy L.G."/>
            <person name="Floudas D."/>
            <person name="Copeland A."/>
            <person name="Barry K.W."/>
            <person name="Cichocki N."/>
            <person name="Veneault-Fourrey C."/>
            <person name="LaButti K."/>
            <person name="Lindquist E.A."/>
            <person name="Lipzen A."/>
            <person name="Lundell T."/>
            <person name="Morin E."/>
            <person name="Murat C."/>
            <person name="Riley R."/>
            <person name="Ohm R."/>
            <person name="Sun H."/>
            <person name="Tunlid A."/>
            <person name="Henrissat B."/>
            <person name="Grigoriev I.V."/>
            <person name="Hibbett D.S."/>
            <person name="Martin F."/>
        </authorList>
    </citation>
    <scope>NUCLEOTIDE SEQUENCE [LARGE SCALE GENOMIC DNA]</scope>
    <source>
        <strain evidence="1 2">SS14</strain>
    </source>
</reference>
<dbReference type="InterPro" id="IPR027417">
    <property type="entry name" value="P-loop_NTPase"/>
</dbReference>
<name>A0A0C9UFY0_SPHS4</name>
<proteinExistence type="predicted"/>
<evidence type="ECO:0000313" key="1">
    <source>
        <dbReference type="EMBL" id="KIJ33709.1"/>
    </source>
</evidence>
<protein>
    <submittedName>
        <fullName evidence="1">Uncharacterized protein</fullName>
    </submittedName>
</protein>
<dbReference type="Proteomes" id="UP000054279">
    <property type="component" value="Unassembled WGS sequence"/>
</dbReference>
<dbReference type="Gene3D" id="3.40.50.300">
    <property type="entry name" value="P-loop containing nucleotide triphosphate hydrolases"/>
    <property type="match status" value="1"/>
</dbReference>
<dbReference type="OrthoDB" id="2799352at2759"/>
<gene>
    <name evidence="1" type="ORF">M422DRAFT_264326</name>
</gene>
<evidence type="ECO:0000313" key="2">
    <source>
        <dbReference type="Proteomes" id="UP000054279"/>
    </source>
</evidence>
<dbReference type="EMBL" id="KN837209">
    <property type="protein sequence ID" value="KIJ33709.1"/>
    <property type="molecule type" value="Genomic_DNA"/>
</dbReference>